<dbReference type="InterPro" id="IPR032514">
    <property type="entry name" value="GtaA_central"/>
</dbReference>
<feature type="domain" description="Glutaminase A N-terminal" evidence="4">
    <location>
        <begin position="109"/>
        <end position="348"/>
    </location>
</feature>
<evidence type="ECO:0000259" key="3">
    <source>
        <dbReference type="Pfam" id="PF16335"/>
    </source>
</evidence>
<dbReference type="PANTHER" id="PTHR31987">
    <property type="entry name" value="GLUTAMINASE A-RELATED"/>
    <property type="match status" value="1"/>
</dbReference>
<proteinExistence type="predicted"/>
<evidence type="ECO:0000256" key="1">
    <source>
        <dbReference type="SAM" id="MobiDB-lite"/>
    </source>
</evidence>
<dbReference type="Gene3D" id="1.50.10.10">
    <property type="match status" value="1"/>
</dbReference>
<dbReference type="EMBL" id="ML179546">
    <property type="protein sequence ID" value="THU85433.1"/>
    <property type="molecule type" value="Genomic_DNA"/>
</dbReference>
<evidence type="ECO:0008006" key="7">
    <source>
        <dbReference type="Google" id="ProtNLM"/>
    </source>
</evidence>
<name>A0A4S8LA85_DENBC</name>
<feature type="domain" description="Glutaminase A central" evidence="3">
    <location>
        <begin position="357"/>
        <end position="702"/>
    </location>
</feature>
<dbReference type="InterPro" id="IPR012341">
    <property type="entry name" value="6hp_glycosidase-like_sf"/>
</dbReference>
<feature type="region of interest" description="Disordered" evidence="1">
    <location>
        <begin position="672"/>
        <end position="693"/>
    </location>
</feature>
<dbReference type="Pfam" id="PF17168">
    <property type="entry name" value="DUF5127"/>
    <property type="match status" value="1"/>
</dbReference>
<dbReference type="InterPro" id="IPR052743">
    <property type="entry name" value="Glutaminase_GtaA"/>
</dbReference>
<gene>
    <name evidence="5" type="ORF">K435DRAFT_685561</name>
</gene>
<accession>A0A4S8LA85</accession>
<dbReference type="PANTHER" id="PTHR31987:SF1">
    <property type="entry name" value="GLUTAMINASE A"/>
    <property type="match status" value="1"/>
</dbReference>
<feature type="chain" id="PRO_5020476501" description="DUF1793-domain-containing protein" evidence="2">
    <location>
        <begin position="21"/>
        <end position="712"/>
    </location>
</feature>
<sequence length="712" mass="80093">MRRCYLYTFFAFLLPTLVESFDFPRNFTPSTYPLAVRSPYLNAWIDGTGANGAVLNHDWPRLWNLTQTMEWCGMAHIDGILWQWLGGPISNSSSTINIPAMRNSTLTPTRTIFELVAGPMLLNISFFNPIETEDLTRQSLPFMYLSLDAQSLDGQEHDVQIYSDISAEWVTGDRVNSTVQWNTTLTSSTIFHRGYLQNPQSMVEVNNQAQDATVYYAMELDQNVSWKTGDANITRPLFQDQGKLDNETDTSFRVVNDQLPVFAFAADLGVLRNTPSSLVWALGVVRDPVVRYAASPDPSTSPWDQRPYFYSDSRFSSQRIEDVIDFFMHDYESAVQRAESLDNRIYQDAASVSGGNEEYFDLVSMGARLALSAFDITYSTSGDGEIDIKAFMKNTGINTNNQSNNALGLYASLPAFMYLNATWMGYLLDSSLQYQNLIFSPNNSMAAYSSLDGHPIVTGGTSSDYSVEDTASMLIVTATYARMSKDTRIISKYYELLQKWTQYLIQGSMPPIQQKTMDHLGVFNDHYTTVALKGIIGIGAMAQISATLGQNNSEYLSTASNLIQNWQIQTVQSEYITMDYSNTSTWALLYDLYADTLLGTNLVDQRVYDTHEQFCQTQLSAYQFGIPESSYSTETKSMWSMFTAATSKNNETRNDLIQAIFRRATNNNSSKRNFPLIYDSQDSSEQPVEGASPQQGGMFALLALEYGFIPRF</sequence>
<dbReference type="Pfam" id="PF16335">
    <property type="entry name" value="GtaA_6_Hairpin"/>
    <property type="match status" value="1"/>
</dbReference>
<evidence type="ECO:0000259" key="4">
    <source>
        <dbReference type="Pfam" id="PF17168"/>
    </source>
</evidence>
<evidence type="ECO:0000313" key="5">
    <source>
        <dbReference type="EMBL" id="THU85433.1"/>
    </source>
</evidence>
<dbReference type="GO" id="GO:0005975">
    <property type="term" value="P:carbohydrate metabolic process"/>
    <property type="evidence" value="ECO:0007669"/>
    <property type="project" value="InterPro"/>
</dbReference>
<evidence type="ECO:0000256" key="2">
    <source>
        <dbReference type="SAM" id="SignalP"/>
    </source>
</evidence>
<protein>
    <recommendedName>
        <fullName evidence="7">DUF1793-domain-containing protein</fullName>
    </recommendedName>
</protein>
<dbReference type="AlphaFoldDB" id="A0A4S8LA85"/>
<keyword evidence="2" id="KW-0732">Signal</keyword>
<keyword evidence="6" id="KW-1185">Reference proteome</keyword>
<feature type="signal peptide" evidence="2">
    <location>
        <begin position="1"/>
        <end position="20"/>
    </location>
</feature>
<dbReference type="InterPro" id="IPR033433">
    <property type="entry name" value="GtaA_N"/>
</dbReference>
<reference evidence="5 6" key="1">
    <citation type="journal article" date="2019" name="Nat. Ecol. Evol.">
        <title>Megaphylogeny resolves global patterns of mushroom evolution.</title>
        <authorList>
            <person name="Varga T."/>
            <person name="Krizsan K."/>
            <person name="Foldi C."/>
            <person name="Dima B."/>
            <person name="Sanchez-Garcia M."/>
            <person name="Sanchez-Ramirez S."/>
            <person name="Szollosi G.J."/>
            <person name="Szarkandi J.G."/>
            <person name="Papp V."/>
            <person name="Albert L."/>
            <person name="Andreopoulos W."/>
            <person name="Angelini C."/>
            <person name="Antonin V."/>
            <person name="Barry K.W."/>
            <person name="Bougher N.L."/>
            <person name="Buchanan P."/>
            <person name="Buyck B."/>
            <person name="Bense V."/>
            <person name="Catcheside P."/>
            <person name="Chovatia M."/>
            <person name="Cooper J."/>
            <person name="Damon W."/>
            <person name="Desjardin D."/>
            <person name="Finy P."/>
            <person name="Geml J."/>
            <person name="Haridas S."/>
            <person name="Hughes K."/>
            <person name="Justo A."/>
            <person name="Karasinski D."/>
            <person name="Kautmanova I."/>
            <person name="Kiss B."/>
            <person name="Kocsube S."/>
            <person name="Kotiranta H."/>
            <person name="LaButti K.M."/>
            <person name="Lechner B.E."/>
            <person name="Liimatainen K."/>
            <person name="Lipzen A."/>
            <person name="Lukacs Z."/>
            <person name="Mihaltcheva S."/>
            <person name="Morgado L.N."/>
            <person name="Niskanen T."/>
            <person name="Noordeloos M.E."/>
            <person name="Ohm R.A."/>
            <person name="Ortiz-Santana B."/>
            <person name="Ovrebo C."/>
            <person name="Racz N."/>
            <person name="Riley R."/>
            <person name="Savchenko A."/>
            <person name="Shiryaev A."/>
            <person name="Soop K."/>
            <person name="Spirin V."/>
            <person name="Szebenyi C."/>
            <person name="Tomsovsky M."/>
            <person name="Tulloss R.E."/>
            <person name="Uehling J."/>
            <person name="Grigoriev I.V."/>
            <person name="Vagvolgyi C."/>
            <person name="Papp T."/>
            <person name="Martin F.M."/>
            <person name="Miettinen O."/>
            <person name="Hibbett D.S."/>
            <person name="Nagy L.G."/>
        </authorList>
    </citation>
    <scope>NUCLEOTIDE SEQUENCE [LARGE SCALE GENOMIC DNA]</scope>
    <source>
        <strain evidence="5 6">CBS 962.96</strain>
    </source>
</reference>
<dbReference type="OrthoDB" id="3918848at2759"/>
<evidence type="ECO:0000313" key="6">
    <source>
        <dbReference type="Proteomes" id="UP000297245"/>
    </source>
</evidence>
<organism evidence="5 6">
    <name type="scientific">Dendrothele bispora (strain CBS 962.96)</name>
    <dbReference type="NCBI Taxonomy" id="1314807"/>
    <lineage>
        <taxon>Eukaryota</taxon>
        <taxon>Fungi</taxon>
        <taxon>Dikarya</taxon>
        <taxon>Basidiomycota</taxon>
        <taxon>Agaricomycotina</taxon>
        <taxon>Agaricomycetes</taxon>
        <taxon>Agaricomycetidae</taxon>
        <taxon>Agaricales</taxon>
        <taxon>Agaricales incertae sedis</taxon>
        <taxon>Dendrothele</taxon>
    </lineage>
</organism>
<dbReference type="Proteomes" id="UP000297245">
    <property type="component" value="Unassembled WGS sequence"/>
</dbReference>